<dbReference type="Gene3D" id="1.25.40.20">
    <property type="entry name" value="Ankyrin repeat-containing domain"/>
    <property type="match status" value="2"/>
</dbReference>
<reference evidence="2" key="1">
    <citation type="submission" date="2025-08" db="UniProtKB">
        <authorList>
            <consortium name="Ensembl"/>
        </authorList>
    </citation>
    <scope>IDENTIFICATION</scope>
    <source>
        <strain evidence="2">Glennie</strain>
    </source>
</reference>
<dbReference type="SMART" id="SM00028">
    <property type="entry name" value="TPR"/>
    <property type="match status" value="4"/>
</dbReference>
<evidence type="ECO:0000313" key="3">
    <source>
        <dbReference type="Proteomes" id="UP000002279"/>
    </source>
</evidence>
<dbReference type="SUPFAM" id="SSF48452">
    <property type="entry name" value="TPR-like"/>
    <property type="match status" value="1"/>
</dbReference>
<dbReference type="PANTHER" id="PTHR21529:SF4">
    <property type="entry name" value="TPR AND ANKYRIN REPEAT-CONTAINING PROTEIN 1"/>
    <property type="match status" value="1"/>
</dbReference>
<keyword evidence="3" id="KW-1185">Reference proteome</keyword>
<feature type="compositionally biased region" description="Acidic residues" evidence="1">
    <location>
        <begin position="1175"/>
        <end position="1194"/>
    </location>
</feature>
<protein>
    <submittedName>
        <fullName evidence="2">Tetratricopeptide repeat and ankyrin repeat containing 1</fullName>
    </submittedName>
</protein>
<dbReference type="PANTHER" id="PTHR21529">
    <property type="entry name" value="MAMMARY TURMOR VIRUS RECEPTOR HOMOLOG 1, 2 MTVR1, 2"/>
    <property type="match status" value="1"/>
</dbReference>
<dbReference type="InParanoid" id="A0A6I8PM20"/>
<dbReference type="InterPro" id="IPR036770">
    <property type="entry name" value="Ankyrin_rpt-contain_sf"/>
</dbReference>
<feature type="region of interest" description="Disordered" evidence="1">
    <location>
        <begin position="1168"/>
        <end position="1243"/>
    </location>
</feature>
<feature type="compositionally biased region" description="Low complexity" evidence="1">
    <location>
        <begin position="1225"/>
        <end position="1237"/>
    </location>
</feature>
<dbReference type="InterPro" id="IPR027417">
    <property type="entry name" value="P-loop_NTPase"/>
</dbReference>
<dbReference type="InterPro" id="IPR039904">
    <property type="entry name" value="TRANK1"/>
</dbReference>
<name>A0A6I8PM20_ORNAN</name>
<feature type="compositionally biased region" description="Basic and acidic residues" evidence="1">
    <location>
        <begin position="735"/>
        <end position="780"/>
    </location>
</feature>
<dbReference type="InterPro" id="IPR011990">
    <property type="entry name" value="TPR-like_helical_dom_sf"/>
</dbReference>
<reference evidence="2" key="2">
    <citation type="submission" date="2025-09" db="UniProtKB">
        <authorList>
            <consortium name="Ensembl"/>
        </authorList>
    </citation>
    <scope>IDENTIFICATION</scope>
    <source>
        <strain evidence="2">Glennie</strain>
    </source>
</reference>
<feature type="compositionally biased region" description="Basic and acidic residues" evidence="1">
    <location>
        <begin position="2799"/>
        <end position="2809"/>
    </location>
</feature>
<feature type="compositionally biased region" description="Low complexity" evidence="1">
    <location>
        <begin position="717"/>
        <end position="734"/>
    </location>
</feature>
<dbReference type="Bgee" id="ENSOANG00000015307">
    <property type="expression patterns" value="Expressed in testis and 4 other cell types or tissues"/>
</dbReference>
<dbReference type="SUPFAM" id="SSF48403">
    <property type="entry name" value="Ankyrin repeat"/>
    <property type="match status" value="2"/>
</dbReference>
<gene>
    <name evidence="2" type="primary">TRANK1</name>
</gene>
<feature type="compositionally biased region" description="Gly residues" evidence="1">
    <location>
        <begin position="2853"/>
        <end position="2864"/>
    </location>
</feature>
<feature type="compositionally biased region" description="Acidic residues" evidence="1">
    <location>
        <begin position="2744"/>
        <end position="2756"/>
    </location>
</feature>
<dbReference type="FunCoup" id="A0A6I8PM20">
    <property type="interactions" value="48"/>
</dbReference>
<organism evidence="2 3">
    <name type="scientific">Ornithorhynchus anatinus</name>
    <name type="common">Duckbill platypus</name>
    <dbReference type="NCBI Taxonomy" id="9258"/>
    <lineage>
        <taxon>Eukaryota</taxon>
        <taxon>Metazoa</taxon>
        <taxon>Chordata</taxon>
        <taxon>Craniata</taxon>
        <taxon>Vertebrata</taxon>
        <taxon>Euteleostomi</taxon>
        <taxon>Mammalia</taxon>
        <taxon>Monotremata</taxon>
        <taxon>Ornithorhynchidae</taxon>
        <taxon>Ornithorhynchus</taxon>
    </lineage>
</organism>
<dbReference type="SUPFAM" id="SSF52540">
    <property type="entry name" value="P-loop containing nucleoside triphosphate hydrolases"/>
    <property type="match status" value="1"/>
</dbReference>
<accession>A0A6I8PM20</accession>
<feature type="region of interest" description="Disordered" evidence="1">
    <location>
        <begin position="809"/>
        <end position="873"/>
    </location>
</feature>
<evidence type="ECO:0000313" key="2">
    <source>
        <dbReference type="Ensembl" id="ENSOANP00000053373.1"/>
    </source>
</evidence>
<dbReference type="OMA" id="SQCEVEP"/>
<feature type="region of interest" description="Disordered" evidence="1">
    <location>
        <begin position="692"/>
        <end position="792"/>
    </location>
</feature>
<feature type="compositionally biased region" description="Low complexity" evidence="1">
    <location>
        <begin position="829"/>
        <end position="838"/>
    </location>
</feature>
<feature type="compositionally biased region" description="Basic and acidic residues" evidence="1">
    <location>
        <begin position="1195"/>
        <end position="1210"/>
    </location>
</feature>
<evidence type="ECO:0000256" key="1">
    <source>
        <dbReference type="SAM" id="MobiDB-lite"/>
    </source>
</evidence>
<proteinExistence type="predicted"/>
<dbReference type="GeneTree" id="ENSGT00940000153370"/>
<feature type="region of interest" description="Disordered" evidence="1">
    <location>
        <begin position="2733"/>
        <end position="2757"/>
    </location>
</feature>
<sequence length="3021" mass="336754">MDSPLLVFTSSVVLSSPKRCLVPCSAHSTRPVNESNRCPSVPCRSRMDPVTYAEFLRESGNEAFRTGNYTLAIRKYDEAISVLLQLYHWGVPPRDLAVLLCNKSNAYYNLEKWGEACNSAQESLRWDPTYVKGYYRAGYSLLHLFRPQEASQMFFKGLGILQSSLDTGQTAEFLVGLLATVNEHQVELVGLSSFYEKIFNPRFPALVWQLVIEKLTRKGMWQALLLLSTEKERLPGLLSIPQLSLRELFEKYVFCGDYVNLEMVPNLVEWLISMGASVESIGLHPLHAIMKLCILAKGSRLFRWLLDQRPDLVKKINTQDEEGRTLLHLVAANSPGYLIKRQTEDVQMLLRFGVDPRTLDRQSRRAVDILKRNKNFKAIDKINSHLERSSSFPRDFPGQSNGEIAESEDEVFLAAFEQFAQFFGSEHGAQHKNLLKQEAVQRFIHALATVQEIPPTLACDVDPHAASALIKSLLERQKWSEVLLLLTRKANGGGEPHPGPGLIRTCDLSDLDIRVVIQHLSSWDDRRTHLLRCLIDRGASPEGPRQARERPLPVCLRDNDFQLAYLLLSKGADPQSISLAEGDTPLHAALYIVLDKKDEIGFSFLNYLLGLFSSNPSAFPYLNPNAQDANGNTVMHVIFQRKPMKRLKRLMDLLARFDINLNLKNKWGKDVKYRVKKNDPLLVSWTRAVLEHRRRHKQEPAGPVGKTAGSPGPGPSPRSKSPGSSSSTSASVSPDGRETAGDARGAGRETAGDARGAGRESAGDARGAGRESAGDARGAGREPGAAGKAHAPRDGLAEAIAALIAQVEREGPEAPEEPPAPPPPPAPAPAVGRAVGVRGPEEPASREAATAGSGPAPVANGPVGAGTPDGEVPEPEARLQDFDKMTWEIECTSEVLKKLGSPAVPRPMKRKIVLVIQQLGNGEWTQSLQKRLRHLKAGIRLYEAKLDKGARMLWELAVDFSPRCSENPEKPASPHGPERSGRVYTEMIRIWDVVLDHCKLNDAIRAICSAYNRGLACVLRKKLKGINQSRLSSHLKIQRRIPRCYVEDLEAGKGQAQGLLEYFPPASAVETEYGIMKFHSFSTDVAFNIVHDSASPVEYPFRVGELEYAVIGLNPRPLEPIVLIGRSGTGKTTCCLYRLWKKFHSYWEKARRARGPLLVRQTWQRRRLQAGGGGAEEEEEEEAEEEEEEEEEDGDGRAEDGDRAEAREDQAAAAGGPGPGSGLDGSEAAGAGGPAAEEGGGREPDRLEHLHQVFVTKNHVLCREVQRNFVELSRCTQCTSHFKPLEPNVHRLQDVKDENFPLCLTSKQLLLLLDASLPEPFFLRNEDGSLKRNVVGWSAREELLIPNWQEEDEDREADGAHQEEDGGEGAGAGEDDPRVFVTYEVFAREMWPKMVRGKHPFNPALVWKEIKSFLKGSFEALSCPRGRLTEEQYQKLGKKRSPNFKEDRSEVYNLFLLYQQIRSQKGYFDEEDVLYNLSCRLAKLPELPWSIHELYGDEIQDFTQAELALLMRCINDPNAMFLTGDTAQSIMKGVAFRFSDLRSLFHYASKNCADKKQCAVRKPKRIYQLYQNYRSHSGILNLASGVVDLLQFYFPESFDRLPRDIGLFDGPKPTVLESCSVSDLAILLRGNKRKTQPIEFGAHQVILVANEMAKEKIPEELGLALVLTIYEAKGLEFDDVLLYNFFTDSEAYKEWKIISSFTPSPHVTEENKPIIEVALEKRMASPSRALGINAEMYKLLNGELKQLYTAITRARVNLWIFDENRDKRAPAFKYFIKREFVQVVKTDENKDFDDSMFVKTSTPQEWIAQGDYYAKHQCWKVAAKCYQKGGALEKEKLALAHNAVLNVKSKKISLKGKQMEYLELAKTYLECGEPKLSLKCLSYAKEFQLSAQLCERLGKMKDAAYFYKRSQCFKDAARCFEQVREFDLALKMYCQAEMFEEAAVAVEKYERILGAEDPAAPKLSYSASQFYLEAAAKYLSANKIPEMMGALSNLDREDQLVFLKSRKRPTEAADLLRRDGREEEAAQLMRQHGFLLEAARLTPRPDFRASCLLGAARRLVAGPGEAEETEAVLREALELSEQTGQRAGVAEALFLQGVLRRDPARLRDAFSRFLRLNRYAGGVEALYHAAALGEADGARLLALGPGGLEALLDLARALRRASTNAEKATVKSCFDFFGLSRADPGHGPAPPTEPGPFLGVLPDVDAGPRGREAGDRRVLVLHKHLLGRLCAIGRGLLRQRVPEACPKYLVGLSCPDARCPDFHRPLRRPEARAALHAKMHRVAVGGLLLEAKRVFPRALAEELAEVDALLAGEADEACRSLLDAVFPGPFHPRVLSESPAACAELLGPGPRSLKPLRVALKEHVRGRFRRERARSRRESTDLWLAAMRAAALSSGYPQELERLLHQEEEDYNRELKALGAGEGRARGRGAGGEAGGRPAKGPEGRFGMLAPDRYDGSAERAHLSFIRLLENSLERLYGRRDPEGSKRLFFRFLNVLVRRCAEPPMMPGVGNALALLEFQFVHCAAVLARLWPGAVLCLPQGYLALVHHWGHLFGGPDREAGGAFFSVLRDYRPKDPGRAARAFRFHLSYLAGVLCGAENPGFDVLLDAFGEPGRVASGEAERATVLCLAMLVNADEVLQPRCKPVLFRHFPEIEAKLRLFRHARPDLVPARLVRLVDRVQAASDVGAVAEALQDLLLERDGERLVDCRWRGDGPPPGRGLRCEAVSLARLGRLDPLRGPAGPEADYERDEPAEEREDPLAAILSQKRLRELRQASARRRLRRVCLVVSLCVRWRRGARPHPEPGADEARAPGPPGPFFKRADVDRTQCDLCGVRFGRGPEDLLGPAGAPEGEAGAGPPGRGGARAAGPTTYEEHVRLEEHRSKLLAYGGYQALLAGRVAPAVEEGERLVRDMEQSLWVGGHLGSKEQSNMMRRKVQENIRRISDTAEDLYKRKAWADAEDTMVSLVRALMASVEDAREWLEKTEVWLKEEGIAQENEFENEDFGELCTKRRWRKRGKPRRY</sequence>
<dbReference type="InterPro" id="IPR019734">
    <property type="entry name" value="TPR_rpt"/>
</dbReference>
<feature type="region of interest" description="Disordered" evidence="1">
    <location>
        <begin position="2797"/>
        <end position="2821"/>
    </location>
</feature>
<dbReference type="Gene3D" id="1.25.40.10">
    <property type="entry name" value="Tetratricopeptide repeat domain"/>
    <property type="match status" value="1"/>
</dbReference>
<feature type="region of interest" description="Disordered" evidence="1">
    <location>
        <begin position="1348"/>
        <end position="1375"/>
    </location>
</feature>
<feature type="compositionally biased region" description="Pro residues" evidence="1">
    <location>
        <begin position="817"/>
        <end position="828"/>
    </location>
</feature>
<feature type="region of interest" description="Disordered" evidence="1">
    <location>
        <begin position="2841"/>
        <end position="2869"/>
    </location>
</feature>
<feature type="region of interest" description="Disordered" evidence="1">
    <location>
        <begin position="2418"/>
        <end position="2447"/>
    </location>
</feature>
<dbReference type="Proteomes" id="UP000002279">
    <property type="component" value="Unplaced"/>
</dbReference>
<dbReference type="Gene3D" id="3.40.50.300">
    <property type="entry name" value="P-loop containing nucleotide triphosphate hydrolases"/>
    <property type="match status" value="2"/>
</dbReference>
<dbReference type="Ensembl" id="ENSOANT00000049621.1">
    <property type="protein sequence ID" value="ENSOANP00000053373.1"/>
    <property type="gene ID" value="ENSOANG00000015307.4"/>
</dbReference>